<dbReference type="AlphaFoldDB" id="A0A916XS64"/>
<evidence type="ECO:0000313" key="2">
    <source>
        <dbReference type="EMBL" id="GGD03248.1"/>
    </source>
</evidence>
<dbReference type="Proteomes" id="UP000613160">
    <property type="component" value="Unassembled WGS sequence"/>
</dbReference>
<sequence>MSPVNLHGTVIALGGIGILIRGPSRSGKSALALSALRRAEMLGLSAALVADDQVFIEIREGQVEAVAPAPIRGLIEISGVGILHEASIDRIALQLVVDLCEPETLHRLPGVLRTAIAGTDLRLIVLPARQAAFSADVLVSLARGGAADFGLLEA</sequence>
<dbReference type="RefSeq" id="WP_188848737.1">
    <property type="nucleotide sequence ID" value="NZ_BMJJ01000001.1"/>
</dbReference>
<keyword evidence="3" id="KW-1185">Reference proteome</keyword>
<dbReference type="CDD" id="cd01918">
    <property type="entry name" value="HprK_C"/>
    <property type="match status" value="1"/>
</dbReference>
<comment type="caution">
    <text evidence="2">The sequence shown here is derived from an EMBL/GenBank/DDBJ whole genome shotgun (WGS) entry which is preliminary data.</text>
</comment>
<dbReference type="GO" id="GO:0005524">
    <property type="term" value="F:ATP binding"/>
    <property type="evidence" value="ECO:0007669"/>
    <property type="project" value="InterPro"/>
</dbReference>
<organism evidence="2 3">
    <name type="scientific">Aureimonas glaciei</name>
    <dbReference type="NCBI Taxonomy" id="1776957"/>
    <lineage>
        <taxon>Bacteria</taxon>
        <taxon>Pseudomonadati</taxon>
        <taxon>Pseudomonadota</taxon>
        <taxon>Alphaproteobacteria</taxon>
        <taxon>Hyphomicrobiales</taxon>
        <taxon>Aurantimonadaceae</taxon>
        <taxon>Aureimonas</taxon>
    </lineage>
</organism>
<dbReference type="EMBL" id="BMJJ01000001">
    <property type="protein sequence ID" value="GGD03248.1"/>
    <property type="molecule type" value="Genomic_DNA"/>
</dbReference>
<accession>A0A916XS64</accession>
<keyword evidence="2" id="KW-0418">Kinase</keyword>
<evidence type="ECO:0000313" key="3">
    <source>
        <dbReference type="Proteomes" id="UP000613160"/>
    </source>
</evidence>
<reference evidence="2" key="1">
    <citation type="journal article" date="2014" name="Int. J. Syst. Evol. Microbiol.">
        <title>Complete genome sequence of Corynebacterium casei LMG S-19264T (=DSM 44701T), isolated from a smear-ripened cheese.</title>
        <authorList>
            <consortium name="US DOE Joint Genome Institute (JGI-PGF)"/>
            <person name="Walter F."/>
            <person name="Albersmeier A."/>
            <person name="Kalinowski J."/>
            <person name="Ruckert C."/>
        </authorList>
    </citation>
    <scope>NUCLEOTIDE SEQUENCE</scope>
    <source>
        <strain evidence="2">CGMCC 1.15493</strain>
    </source>
</reference>
<dbReference type="GO" id="GO:0000155">
    <property type="term" value="F:phosphorelay sensor kinase activity"/>
    <property type="evidence" value="ECO:0007669"/>
    <property type="project" value="InterPro"/>
</dbReference>
<feature type="domain" description="HPr kinase/phosphorylase C-terminal" evidence="1">
    <location>
        <begin position="4"/>
        <end position="84"/>
    </location>
</feature>
<evidence type="ECO:0000259" key="1">
    <source>
        <dbReference type="Pfam" id="PF07475"/>
    </source>
</evidence>
<dbReference type="GO" id="GO:0006109">
    <property type="term" value="P:regulation of carbohydrate metabolic process"/>
    <property type="evidence" value="ECO:0007669"/>
    <property type="project" value="InterPro"/>
</dbReference>
<name>A0A916XS64_9HYPH</name>
<dbReference type="Gene3D" id="3.40.50.300">
    <property type="entry name" value="P-loop containing nucleotide triphosphate hydrolases"/>
    <property type="match status" value="1"/>
</dbReference>
<keyword evidence="2" id="KW-0808">Transferase</keyword>
<dbReference type="SUPFAM" id="SSF53795">
    <property type="entry name" value="PEP carboxykinase-like"/>
    <property type="match status" value="1"/>
</dbReference>
<dbReference type="InterPro" id="IPR011104">
    <property type="entry name" value="Hpr_kin/Pase_C"/>
</dbReference>
<proteinExistence type="predicted"/>
<gene>
    <name evidence="2" type="ORF">GCM10011335_02470</name>
</gene>
<protein>
    <submittedName>
        <fullName evidence="2">HPr kinase</fullName>
    </submittedName>
</protein>
<reference evidence="2" key="2">
    <citation type="submission" date="2020-09" db="EMBL/GenBank/DDBJ databases">
        <authorList>
            <person name="Sun Q."/>
            <person name="Zhou Y."/>
        </authorList>
    </citation>
    <scope>NUCLEOTIDE SEQUENCE</scope>
    <source>
        <strain evidence="2">CGMCC 1.15493</strain>
    </source>
</reference>
<dbReference type="InterPro" id="IPR027417">
    <property type="entry name" value="P-loop_NTPase"/>
</dbReference>
<dbReference type="Pfam" id="PF07475">
    <property type="entry name" value="Hpr_kinase_C"/>
    <property type="match status" value="1"/>
</dbReference>